<dbReference type="Proteomes" id="UP000554482">
    <property type="component" value="Unassembled WGS sequence"/>
</dbReference>
<keyword evidence="2" id="KW-1185">Reference proteome</keyword>
<accession>A0A7J6VTK7</accession>
<sequence>MSLASIEKEHPIFIYNDAKIKAYRKDLESWIEPLAFNDETLVLKLICSFSDENGILRKLNMKFNLYSLFNRTMEEICTFDELGLFSGIKTSGDIGWGAQMSIHYPSCYILRDCSFVPNVMKCYLIKIVTAVVDTNNIDCRDAATKILIISETANGASAFIVVVIS</sequence>
<evidence type="ECO:0000313" key="2">
    <source>
        <dbReference type="Proteomes" id="UP000554482"/>
    </source>
</evidence>
<dbReference type="AlphaFoldDB" id="A0A7J6VTK7"/>
<comment type="caution">
    <text evidence="1">The sequence shown here is derived from an EMBL/GenBank/DDBJ whole genome shotgun (WGS) entry which is preliminary data.</text>
</comment>
<evidence type="ECO:0000313" key="1">
    <source>
        <dbReference type="EMBL" id="KAF5187722.1"/>
    </source>
</evidence>
<reference evidence="1 2" key="1">
    <citation type="submission" date="2020-06" db="EMBL/GenBank/DDBJ databases">
        <title>Transcriptomic and genomic resources for Thalictrum thalictroides and T. hernandezii: Facilitating candidate gene discovery in an emerging model plant lineage.</title>
        <authorList>
            <person name="Arias T."/>
            <person name="Riano-Pachon D.M."/>
            <person name="Di Stilio V.S."/>
        </authorList>
    </citation>
    <scope>NUCLEOTIDE SEQUENCE [LARGE SCALE GENOMIC DNA]</scope>
    <source>
        <strain evidence="2">cv. WT478/WT964</strain>
        <tissue evidence="1">Leaves</tissue>
    </source>
</reference>
<name>A0A7J6VTK7_THATH</name>
<gene>
    <name evidence="1" type="ORF">FRX31_022691</name>
</gene>
<organism evidence="1 2">
    <name type="scientific">Thalictrum thalictroides</name>
    <name type="common">Rue-anemone</name>
    <name type="synonym">Anemone thalictroides</name>
    <dbReference type="NCBI Taxonomy" id="46969"/>
    <lineage>
        <taxon>Eukaryota</taxon>
        <taxon>Viridiplantae</taxon>
        <taxon>Streptophyta</taxon>
        <taxon>Embryophyta</taxon>
        <taxon>Tracheophyta</taxon>
        <taxon>Spermatophyta</taxon>
        <taxon>Magnoliopsida</taxon>
        <taxon>Ranunculales</taxon>
        <taxon>Ranunculaceae</taxon>
        <taxon>Thalictroideae</taxon>
        <taxon>Thalictrum</taxon>
    </lineage>
</organism>
<protein>
    <submittedName>
        <fullName evidence="1">Uncharacterized protein</fullName>
    </submittedName>
</protein>
<dbReference type="EMBL" id="JABWDY010027660">
    <property type="protein sequence ID" value="KAF5187722.1"/>
    <property type="molecule type" value="Genomic_DNA"/>
</dbReference>
<proteinExistence type="predicted"/>